<dbReference type="PANTHER" id="PTHR11860:SF87">
    <property type="entry name" value="CMRF35-LIKE MOLECULE 8"/>
    <property type="match status" value="1"/>
</dbReference>
<dbReference type="Ensembl" id="ENSPNAT00000057354.1">
    <property type="protein sequence ID" value="ENSPNAP00000055219.1"/>
    <property type="gene ID" value="ENSPNAG00000034882.1"/>
</dbReference>
<dbReference type="PROSITE" id="PS50835">
    <property type="entry name" value="IG_LIKE"/>
    <property type="match status" value="2"/>
</dbReference>
<evidence type="ECO:0000259" key="6">
    <source>
        <dbReference type="PROSITE" id="PS50835"/>
    </source>
</evidence>
<name>A0AAR2JYD3_PYGNA</name>
<dbReference type="Gene3D" id="2.60.40.10">
    <property type="entry name" value="Immunoglobulins"/>
    <property type="match status" value="2"/>
</dbReference>
<evidence type="ECO:0000256" key="4">
    <source>
        <dbReference type="SAM" id="Phobius"/>
    </source>
</evidence>
<reference evidence="7" key="2">
    <citation type="submission" date="2025-05" db="UniProtKB">
        <authorList>
            <consortium name="Ensembl"/>
        </authorList>
    </citation>
    <scope>IDENTIFICATION</scope>
</reference>
<dbReference type="InterPro" id="IPR007110">
    <property type="entry name" value="Ig-like_dom"/>
</dbReference>
<feature type="domain" description="Ig-like" evidence="6">
    <location>
        <begin position="127"/>
        <end position="224"/>
    </location>
</feature>
<dbReference type="InterPro" id="IPR050671">
    <property type="entry name" value="CD300_family_receptors"/>
</dbReference>
<dbReference type="Ensembl" id="ENSPNAT00000050579.1">
    <property type="protein sequence ID" value="ENSPNAP00000043474.1"/>
    <property type="gene ID" value="ENSPNAG00000034882.1"/>
</dbReference>
<dbReference type="AlphaFoldDB" id="A0AAR2JYD3"/>
<dbReference type="InterPro" id="IPR003599">
    <property type="entry name" value="Ig_sub"/>
</dbReference>
<dbReference type="InterPro" id="IPR036179">
    <property type="entry name" value="Ig-like_dom_sf"/>
</dbReference>
<sequence length="364" mass="39815">MHFYSLLSSSILFVLLLCISDSESMKTLKNLAVRRGGSLTIPCLYDKKYKSNRKYWCKGRDWLLCKIVAYTNTSGGTSVTDHPTQNMFTVELKSLQDSDSGYYWCAVEISGGSDDGDYVYLTVSSDPAVSVMNSRVSGQEGGSVSVQCLYSAGYKNKQKKWCRFKDWSSFTGWKTTTTQNSAGLVSDDRKGSVSVEMRGLQMSDAGWYWFSAGDVGVTVHLTVTERPSTTTAATTVSASISSTAVSGNEGTNHSGNTLLVWVLLAVGLGLLLTLLSIITWMLRTKSKQAETRGRMDNIAVNTFSTTEDSEVTYSNVNKKKKEPSSAPANENDVIYCNLTMNAENKMLSPAVKAEGVIYSSVVHK</sequence>
<evidence type="ECO:0000256" key="2">
    <source>
        <dbReference type="ARBA" id="ARBA00022692"/>
    </source>
</evidence>
<reference evidence="7 8" key="1">
    <citation type="submission" date="2020-10" db="EMBL/GenBank/DDBJ databases">
        <title>Pygocentrus nattereri (red-bellied piranha) genome, fPygNat1, primary haplotype.</title>
        <authorList>
            <person name="Myers G."/>
            <person name="Meyer A."/>
            <person name="Karagic N."/>
            <person name="Pippel M."/>
            <person name="Winkler S."/>
            <person name="Tracey A."/>
            <person name="Wood J."/>
            <person name="Formenti G."/>
            <person name="Howe K."/>
            <person name="Fedrigo O."/>
            <person name="Jarvis E.D."/>
        </authorList>
    </citation>
    <scope>NUCLEOTIDE SEQUENCE [LARGE SCALE GENOMIC DNA]</scope>
</reference>
<dbReference type="SMART" id="SM00409">
    <property type="entry name" value="IG"/>
    <property type="match status" value="2"/>
</dbReference>
<feature type="domain" description="Ig-like" evidence="6">
    <location>
        <begin position="22"/>
        <end position="124"/>
    </location>
</feature>
<evidence type="ECO:0000256" key="5">
    <source>
        <dbReference type="SAM" id="SignalP"/>
    </source>
</evidence>
<dbReference type="Pfam" id="PF07686">
    <property type="entry name" value="V-set"/>
    <property type="match status" value="2"/>
</dbReference>
<keyword evidence="3 4" id="KW-0472">Membrane</keyword>
<evidence type="ECO:0000256" key="3">
    <source>
        <dbReference type="ARBA" id="ARBA00023136"/>
    </source>
</evidence>
<dbReference type="PANTHER" id="PTHR11860">
    <property type="entry name" value="POLYMERIC-IMMUNOGLOBULIN RECEPTOR"/>
    <property type="match status" value="1"/>
</dbReference>
<dbReference type="InterPro" id="IPR013783">
    <property type="entry name" value="Ig-like_fold"/>
</dbReference>
<protein>
    <recommendedName>
        <fullName evidence="6">Ig-like domain-containing protein</fullName>
    </recommendedName>
</protein>
<keyword evidence="4" id="KW-1133">Transmembrane helix</keyword>
<evidence type="ECO:0000256" key="1">
    <source>
        <dbReference type="ARBA" id="ARBA00004370"/>
    </source>
</evidence>
<dbReference type="InterPro" id="IPR013106">
    <property type="entry name" value="Ig_V-set"/>
</dbReference>
<dbReference type="SUPFAM" id="SSF48726">
    <property type="entry name" value="Immunoglobulin"/>
    <property type="match status" value="2"/>
</dbReference>
<feature type="chain" id="PRO_5044712513" description="Ig-like domain-containing protein" evidence="5">
    <location>
        <begin position="25"/>
        <end position="364"/>
    </location>
</feature>
<dbReference type="GO" id="GO:0005886">
    <property type="term" value="C:plasma membrane"/>
    <property type="evidence" value="ECO:0007669"/>
    <property type="project" value="TreeGrafter"/>
</dbReference>
<keyword evidence="5" id="KW-0732">Signal</keyword>
<dbReference type="GeneTree" id="ENSGT00950000182977"/>
<evidence type="ECO:0000313" key="8">
    <source>
        <dbReference type="Proteomes" id="UP001501920"/>
    </source>
</evidence>
<accession>A0AAR2JYD3</accession>
<feature type="signal peptide" evidence="5">
    <location>
        <begin position="1"/>
        <end position="24"/>
    </location>
</feature>
<dbReference type="Proteomes" id="UP001501920">
    <property type="component" value="Chromosome 19"/>
</dbReference>
<dbReference type="GO" id="GO:0004888">
    <property type="term" value="F:transmembrane signaling receptor activity"/>
    <property type="evidence" value="ECO:0007669"/>
    <property type="project" value="TreeGrafter"/>
</dbReference>
<organism evidence="7 8">
    <name type="scientific">Pygocentrus nattereri</name>
    <name type="common">Red-bellied piranha</name>
    <dbReference type="NCBI Taxonomy" id="42514"/>
    <lineage>
        <taxon>Eukaryota</taxon>
        <taxon>Metazoa</taxon>
        <taxon>Chordata</taxon>
        <taxon>Craniata</taxon>
        <taxon>Vertebrata</taxon>
        <taxon>Euteleostomi</taxon>
        <taxon>Actinopterygii</taxon>
        <taxon>Neopterygii</taxon>
        <taxon>Teleostei</taxon>
        <taxon>Ostariophysi</taxon>
        <taxon>Characiformes</taxon>
        <taxon>Characoidei</taxon>
        <taxon>Pygocentrus</taxon>
    </lineage>
</organism>
<proteinExistence type="predicted"/>
<keyword evidence="2 4" id="KW-0812">Transmembrane</keyword>
<keyword evidence="8" id="KW-1185">Reference proteome</keyword>
<feature type="transmembrane region" description="Helical" evidence="4">
    <location>
        <begin position="258"/>
        <end position="282"/>
    </location>
</feature>
<evidence type="ECO:0000313" key="7">
    <source>
        <dbReference type="Ensembl" id="ENSPNAP00000055219.1"/>
    </source>
</evidence>
<comment type="subcellular location">
    <subcellularLocation>
        <location evidence="1">Membrane</location>
    </subcellularLocation>
</comment>